<evidence type="ECO:0000313" key="2">
    <source>
        <dbReference type="Proteomes" id="UP000183995"/>
    </source>
</evidence>
<name>A0A1M5XBJ3_9FIRM</name>
<dbReference type="PIRSF" id="PIRSF016897">
    <property type="entry name" value="GlpP"/>
    <property type="match status" value="1"/>
</dbReference>
<dbReference type="GO" id="GO:0006355">
    <property type="term" value="P:regulation of DNA-templated transcription"/>
    <property type="evidence" value="ECO:0007669"/>
    <property type="project" value="InterPro"/>
</dbReference>
<dbReference type="Pfam" id="PF04309">
    <property type="entry name" value="G3P_antiterm"/>
    <property type="match status" value="1"/>
</dbReference>
<dbReference type="PANTHER" id="PTHR35787:SF1">
    <property type="entry name" value="GLYCEROL UPTAKE OPERON ANTITERMINATOR REGULATORY PROTEIN"/>
    <property type="match status" value="1"/>
</dbReference>
<keyword evidence="2" id="KW-1185">Reference proteome</keyword>
<dbReference type="EMBL" id="FQXV01000005">
    <property type="protein sequence ID" value="SHH97146.1"/>
    <property type="molecule type" value="Genomic_DNA"/>
</dbReference>
<gene>
    <name evidence="1" type="ORF">SAMN02745823_01676</name>
</gene>
<dbReference type="PANTHER" id="PTHR35787">
    <property type="entry name" value="GLYCEROL UPTAKE OPERON ANTITERMINATOR REGULATORY PROTEIN"/>
    <property type="match status" value="1"/>
</dbReference>
<dbReference type="InterPro" id="IPR006699">
    <property type="entry name" value="GlpP"/>
</dbReference>
<sequence>MASDVGSVIYMKAEINTVVSNTFKSLCRMKPVFLHADLLKGLSGDKEALRFIKKHIEPYGIVSTKSNIIKAAKREGLATIQRVFLIDTQSFHNSLDAITENEPDGIEIMPAIAPSIVKKYKEHFSIPIILGGLISDSSQIEAAFDQGADAVSFSKSDLWSYKPGAGSKNPV</sequence>
<dbReference type="AlphaFoldDB" id="A0A1M5XBJ3"/>
<dbReference type="GO" id="GO:0006071">
    <property type="term" value="P:glycerol metabolic process"/>
    <property type="evidence" value="ECO:0007669"/>
    <property type="project" value="InterPro"/>
</dbReference>
<dbReference type="Proteomes" id="UP000183995">
    <property type="component" value="Unassembled WGS sequence"/>
</dbReference>
<accession>A0A1M5XBJ3</accession>
<dbReference type="Gene3D" id="3.20.20.70">
    <property type="entry name" value="Aldolase class I"/>
    <property type="match status" value="1"/>
</dbReference>
<evidence type="ECO:0000313" key="1">
    <source>
        <dbReference type="EMBL" id="SHH97146.1"/>
    </source>
</evidence>
<dbReference type="InterPro" id="IPR013785">
    <property type="entry name" value="Aldolase_TIM"/>
</dbReference>
<reference evidence="1 2" key="1">
    <citation type="submission" date="2016-11" db="EMBL/GenBank/DDBJ databases">
        <authorList>
            <person name="Jaros S."/>
            <person name="Januszkiewicz K."/>
            <person name="Wedrychowicz H."/>
        </authorList>
    </citation>
    <scope>NUCLEOTIDE SEQUENCE [LARGE SCALE GENOMIC DNA]</scope>
    <source>
        <strain evidence="1 2">DSM 10068</strain>
    </source>
</reference>
<protein>
    <submittedName>
        <fullName evidence="1">Glycerol uptake operon antiterminator</fullName>
    </submittedName>
</protein>
<dbReference type="SUPFAM" id="SSF110391">
    <property type="entry name" value="GlpP-like"/>
    <property type="match status" value="1"/>
</dbReference>
<proteinExistence type="predicted"/>
<dbReference type="STRING" id="1123282.SAMN02745823_01676"/>
<organism evidence="1 2">
    <name type="scientific">Sporobacter termitidis DSM 10068</name>
    <dbReference type="NCBI Taxonomy" id="1123282"/>
    <lineage>
        <taxon>Bacteria</taxon>
        <taxon>Bacillati</taxon>
        <taxon>Bacillota</taxon>
        <taxon>Clostridia</taxon>
        <taxon>Eubacteriales</taxon>
        <taxon>Oscillospiraceae</taxon>
        <taxon>Sporobacter</taxon>
    </lineage>
</organism>